<name>A0AC61DAD0_9FIRM</name>
<proteinExistence type="predicted"/>
<comment type="caution">
    <text evidence="1">The sequence shown here is derived from an EMBL/GenBank/DDBJ whole genome shotgun (WGS) entry which is preliminary data.</text>
</comment>
<evidence type="ECO:0000313" key="2">
    <source>
        <dbReference type="Proteomes" id="UP000224460"/>
    </source>
</evidence>
<reference evidence="1" key="1">
    <citation type="submission" date="2017-10" db="EMBL/GenBank/DDBJ databases">
        <title>Genome sequence of cellulolytic Lachnospiraceae bacterium XHS1971 isolated from hotspring sediment.</title>
        <authorList>
            <person name="Vasudevan G."/>
            <person name="Joshi A.J."/>
            <person name="Hivarkar S."/>
            <person name="Lanjekar V.B."/>
            <person name="Dhakephalkar P.K."/>
            <person name="Dagar S."/>
        </authorList>
    </citation>
    <scope>NUCLEOTIDE SEQUENCE</scope>
    <source>
        <strain evidence="1">XHS1971</strain>
    </source>
</reference>
<dbReference type="Proteomes" id="UP000224460">
    <property type="component" value="Unassembled WGS sequence"/>
</dbReference>
<gene>
    <name evidence="1" type="ORF">CS063_11955</name>
</gene>
<accession>A0AC61DAD0</accession>
<sequence length="69" mass="7978">MMEMFFCVMFFVLPLVGMFVSLVVGAFKKEKQKRQVPSYTYKVKARRQERQPVGGYCYNGGEVQVLDTS</sequence>
<dbReference type="EMBL" id="PEDL01000013">
    <property type="protein sequence ID" value="PHV70185.1"/>
    <property type="molecule type" value="Genomic_DNA"/>
</dbReference>
<organism evidence="1 2">
    <name type="scientific">Sporanaerobium hydrogeniformans</name>
    <dbReference type="NCBI Taxonomy" id="3072179"/>
    <lineage>
        <taxon>Bacteria</taxon>
        <taxon>Bacillati</taxon>
        <taxon>Bacillota</taxon>
        <taxon>Clostridia</taxon>
        <taxon>Lachnospirales</taxon>
        <taxon>Lachnospiraceae</taxon>
        <taxon>Sporanaerobium</taxon>
    </lineage>
</organism>
<keyword evidence="2" id="KW-1185">Reference proteome</keyword>
<evidence type="ECO:0000313" key="1">
    <source>
        <dbReference type="EMBL" id="PHV70185.1"/>
    </source>
</evidence>
<protein>
    <submittedName>
        <fullName evidence="1">Uncharacterized protein</fullName>
    </submittedName>
</protein>